<feature type="transmembrane region" description="Helical" evidence="1">
    <location>
        <begin position="311"/>
        <end position="329"/>
    </location>
</feature>
<dbReference type="VEuPathDB" id="AmoebaDB:NF0117420"/>
<dbReference type="InterPro" id="IPR007345">
    <property type="entry name" value="Polysacch_pyruvyl_Trfase"/>
</dbReference>
<dbReference type="VEuPathDB" id="AmoebaDB:NF0117430"/>
<keyword evidence="1" id="KW-0472">Membrane</keyword>
<feature type="transmembrane region" description="Helical" evidence="1">
    <location>
        <begin position="181"/>
        <end position="197"/>
    </location>
</feature>
<dbReference type="Pfam" id="PF04230">
    <property type="entry name" value="PS_pyruv_trans"/>
    <property type="match status" value="1"/>
</dbReference>
<dbReference type="EMBL" id="VFQX01000002">
    <property type="protein sequence ID" value="KAF0984957.1"/>
    <property type="molecule type" value="Genomic_DNA"/>
</dbReference>
<evidence type="ECO:0000259" key="2">
    <source>
        <dbReference type="Pfam" id="PF04230"/>
    </source>
</evidence>
<evidence type="ECO:0000256" key="1">
    <source>
        <dbReference type="SAM" id="Phobius"/>
    </source>
</evidence>
<feature type="transmembrane region" description="Helical" evidence="1">
    <location>
        <begin position="250"/>
        <end position="268"/>
    </location>
</feature>
<proteinExistence type="predicted"/>
<protein>
    <recommendedName>
        <fullName evidence="2">Polysaccharide pyruvyl transferase domain-containing protein</fullName>
    </recommendedName>
</protein>
<dbReference type="GeneID" id="68108074"/>
<keyword evidence="1" id="KW-0812">Transmembrane</keyword>
<comment type="caution">
    <text evidence="3">The sequence shown here is derived from an EMBL/GenBank/DDBJ whole genome shotgun (WGS) entry which is preliminary data.</text>
</comment>
<feature type="transmembrane region" description="Helical" evidence="1">
    <location>
        <begin position="218"/>
        <end position="238"/>
    </location>
</feature>
<organism evidence="3 4">
    <name type="scientific">Naegleria fowleri</name>
    <name type="common">Brain eating amoeba</name>
    <dbReference type="NCBI Taxonomy" id="5763"/>
    <lineage>
        <taxon>Eukaryota</taxon>
        <taxon>Discoba</taxon>
        <taxon>Heterolobosea</taxon>
        <taxon>Tetramitia</taxon>
        <taxon>Eutetramitia</taxon>
        <taxon>Vahlkampfiidae</taxon>
        <taxon>Naegleria</taxon>
    </lineage>
</organism>
<gene>
    <name evidence="3" type="ORF">FDP41_000856</name>
</gene>
<dbReference type="AlphaFoldDB" id="A0A6A5C6N2"/>
<name>A0A6A5C6N2_NAEFO</name>
<feature type="transmembrane region" description="Helical" evidence="1">
    <location>
        <begin position="36"/>
        <end position="57"/>
    </location>
</feature>
<reference evidence="3 4" key="1">
    <citation type="journal article" date="2019" name="Sci. Rep.">
        <title>Nanopore sequencing improves the draft genome of the human pathogenic amoeba Naegleria fowleri.</title>
        <authorList>
            <person name="Liechti N."/>
            <person name="Schurch N."/>
            <person name="Bruggmann R."/>
            <person name="Wittwer M."/>
        </authorList>
    </citation>
    <scope>NUCLEOTIDE SEQUENCE [LARGE SCALE GENOMIC DNA]</scope>
    <source>
        <strain evidence="3 4">ATCC 30894</strain>
    </source>
</reference>
<dbReference type="Proteomes" id="UP000444721">
    <property type="component" value="Unassembled WGS sequence"/>
</dbReference>
<accession>A0A6A5C6N2</accession>
<feature type="transmembrane region" description="Helical" evidence="1">
    <location>
        <begin position="275"/>
        <end position="299"/>
    </location>
</feature>
<dbReference type="VEuPathDB" id="AmoebaDB:NfTy_032400"/>
<dbReference type="RefSeq" id="XP_044569670.1">
    <property type="nucleotide sequence ID" value="XM_044712426.1"/>
</dbReference>
<sequence length="731" mass="83786">MFRIPTLETFRTPGIVVAAWCMLAVVSSLISVKIVVLQIPFMVALNSFCLFLFVYWMERLSSSNTQKKVQLNNHHDENTEVQLEAGLGCKETTCNFASEQEPYTAKLLSYKLIFAHLIHQYTNFAIGFWIGNAYIIQVIRSIEPSITYLLFSSNYVQIDSVVHSITTLLIALMHLWTSPSSIGGSISVVMNSILLSYRNKLLRRLYLLPSYAQQQTQIFKKIALSTAIIMVIFYILLFEKALQIEWHWKWILFACLGHSTYLAFNIMLLKSWNTVLYSAASVLKRTFVTAFLFILTWFITHTLNFQFKEQISTVLIALLGISSGVYVCLNHTFSSKRMIFATICVSFMAFVTYLFLLSQIAIRQKPNTPNVSSSDLPFVRLKPMKVAIYTAAGNGNLGDNMQIHSWLAHFKSWNRRNYGGKRPLEIFSLSGEFCCYPFDDRRKYVVSTVESLHNFLYAQQPDYVMIGGGGIFSHPHFPWAINRSWKDTLELFPDVSWVFAAVGASEGQHSIEIASNTVGLLNHSLVVAARDTPSQSVLSATTSTNVTLLRDPVLLDSMNFPFQTSKNKTHHDRITCWILRQPIPESLAKILDKYINMEKDLFFALEQQDGNFFRRFKSQVSVYSTEIEWFWSNIQNCDFVVSMRYHGAILGFRAGIPTLAIEFEDRGRSSHKIRYLFEDLLGRSDCVVKHIDATEFDEKFKKCQLQKGNALKSRLDELDREFTLFMDTTFK</sequence>
<keyword evidence="1" id="KW-1133">Transmembrane helix</keyword>
<evidence type="ECO:0000313" key="3">
    <source>
        <dbReference type="EMBL" id="KAF0984957.1"/>
    </source>
</evidence>
<keyword evidence="4" id="KW-1185">Reference proteome</keyword>
<dbReference type="VEuPathDB" id="AmoebaDB:FDP41_000856"/>
<feature type="transmembrane region" description="Helical" evidence="1">
    <location>
        <begin position="12"/>
        <end position="30"/>
    </location>
</feature>
<feature type="transmembrane region" description="Helical" evidence="1">
    <location>
        <begin position="338"/>
        <end position="362"/>
    </location>
</feature>
<dbReference type="OrthoDB" id="10385323at2759"/>
<evidence type="ECO:0000313" key="4">
    <source>
        <dbReference type="Proteomes" id="UP000444721"/>
    </source>
</evidence>
<feature type="domain" description="Polysaccharide pyruvyl transferase" evidence="2">
    <location>
        <begin position="420"/>
        <end position="662"/>
    </location>
</feature>